<keyword evidence="1" id="KW-0812">Transmembrane</keyword>
<reference evidence="2 3" key="1">
    <citation type="journal article" date="2024" name="Plant Biotechnol. J.">
        <title>Dendrobium thyrsiflorum genome and its molecular insights into genes involved in important horticultural traits.</title>
        <authorList>
            <person name="Chen B."/>
            <person name="Wang J.Y."/>
            <person name="Zheng P.J."/>
            <person name="Li K.L."/>
            <person name="Liang Y.M."/>
            <person name="Chen X.F."/>
            <person name="Zhang C."/>
            <person name="Zhao X."/>
            <person name="He X."/>
            <person name="Zhang G.Q."/>
            <person name="Liu Z.J."/>
            <person name="Xu Q."/>
        </authorList>
    </citation>
    <scope>NUCLEOTIDE SEQUENCE [LARGE SCALE GENOMIC DNA]</scope>
    <source>
        <strain evidence="2">GZMU011</strain>
    </source>
</reference>
<protein>
    <recommendedName>
        <fullName evidence="4">ABC transmembrane type-1 domain-containing protein</fullName>
    </recommendedName>
</protein>
<name>A0ABD0V2P9_DENTH</name>
<organism evidence="2 3">
    <name type="scientific">Dendrobium thyrsiflorum</name>
    <name type="common">Pinecone-like raceme dendrobium</name>
    <name type="synonym">Orchid</name>
    <dbReference type="NCBI Taxonomy" id="117978"/>
    <lineage>
        <taxon>Eukaryota</taxon>
        <taxon>Viridiplantae</taxon>
        <taxon>Streptophyta</taxon>
        <taxon>Embryophyta</taxon>
        <taxon>Tracheophyta</taxon>
        <taxon>Spermatophyta</taxon>
        <taxon>Magnoliopsida</taxon>
        <taxon>Liliopsida</taxon>
        <taxon>Asparagales</taxon>
        <taxon>Orchidaceae</taxon>
        <taxon>Epidendroideae</taxon>
        <taxon>Malaxideae</taxon>
        <taxon>Dendrobiinae</taxon>
        <taxon>Dendrobium</taxon>
    </lineage>
</organism>
<dbReference type="Proteomes" id="UP001552299">
    <property type="component" value="Unassembled WGS sequence"/>
</dbReference>
<keyword evidence="1" id="KW-0472">Membrane</keyword>
<comment type="caution">
    <text evidence="2">The sequence shown here is derived from an EMBL/GenBank/DDBJ whole genome shotgun (WGS) entry which is preliminary data.</text>
</comment>
<dbReference type="AlphaFoldDB" id="A0ABD0V2P9"/>
<evidence type="ECO:0000256" key="1">
    <source>
        <dbReference type="SAM" id="Phobius"/>
    </source>
</evidence>
<keyword evidence="1" id="KW-1133">Transmembrane helix</keyword>
<proteinExistence type="predicted"/>
<evidence type="ECO:0008006" key="4">
    <source>
        <dbReference type="Google" id="ProtNLM"/>
    </source>
</evidence>
<gene>
    <name evidence="2" type="ORF">M5K25_014369</name>
</gene>
<dbReference type="EMBL" id="JANQDX010000011">
    <property type="protein sequence ID" value="KAL0916826.1"/>
    <property type="molecule type" value="Genomic_DNA"/>
</dbReference>
<evidence type="ECO:0000313" key="3">
    <source>
        <dbReference type="Proteomes" id="UP001552299"/>
    </source>
</evidence>
<sequence>MESLLQFPLFIPEISFLLIIVSSYMVTLATIFVLPLLLVLIIIMLPIYVLKISALASLRWRSSAAVGEEIDRLIARKGWSSEFEEEEGGS</sequence>
<accession>A0ABD0V2P9</accession>
<evidence type="ECO:0000313" key="2">
    <source>
        <dbReference type="EMBL" id="KAL0916826.1"/>
    </source>
</evidence>
<feature type="transmembrane region" description="Helical" evidence="1">
    <location>
        <begin position="7"/>
        <end position="26"/>
    </location>
</feature>
<feature type="transmembrane region" description="Helical" evidence="1">
    <location>
        <begin position="32"/>
        <end position="50"/>
    </location>
</feature>
<keyword evidence="3" id="KW-1185">Reference proteome</keyword>